<feature type="domain" description="Lysine-specific metallo-endopeptidase" evidence="9">
    <location>
        <begin position="284"/>
        <end position="411"/>
    </location>
</feature>
<keyword evidence="8" id="KW-0732">Signal</keyword>
<keyword evidence="3" id="KW-0645">Protease</keyword>
<evidence type="ECO:0000256" key="6">
    <source>
        <dbReference type="ARBA" id="ARBA00022833"/>
    </source>
</evidence>
<evidence type="ECO:0000256" key="3">
    <source>
        <dbReference type="ARBA" id="ARBA00022670"/>
    </source>
</evidence>
<comment type="caution">
    <text evidence="10">The sequence shown here is derived from an EMBL/GenBank/DDBJ whole genome shotgun (WGS) entry which is preliminary data.</text>
</comment>
<evidence type="ECO:0000256" key="5">
    <source>
        <dbReference type="ARBA" id="ARBA00022801"/>
    </source>
</evidence>
<evidence type="ECO:0000256" key="2">
    <source>
        <dbReference type="ARBA" id="ARBA00010279"/>
    </source>
</evidence>
<dbReference type="InterPro" id="IPR029463">
    <property type="entry name" value="Lys_MEP"/>
</dbReference>
<name>A0A8H7H5T8_9AGAM</name>
<accession>A0A8H7H5T8</accession>
<reference evidence="10" key="1">
    <citation type="submission" date="2020-09" db="EMBL/GenBank/DDBJ databases">
        <title>Comparative genome analyses of four rice-infecting Rhizoctonia solani isolates reveal extensive enrichment of homogalacturonan modification genes.</title>
        <authorList>
            <person name="Lee D.-Y."/>
            <person name="Jeon J."/>
            <person name="Kim K.-T."/>
            <person name="Cheong K."/>
            <person name="Song H."/>
            <person name="Choi G."/>
            <person name="Ko J."/>
            <person name="Opiyo S.O."/>
            <person name="Zuo S."/>
            <person name="Madhav S."/>
            <person name="Lee Y.-H."/>
            <person name="Wang G.-L."/>
        </authorList>
    </citation>
    <scope>NUCLEOTIDE SEQUENCE</scope>
    <source>
        <strain evidence="10">AG1-IA YN-7</strain>
    </source>
</reference>
<comment type="cofactor">
    <cofactor evidence="1">
        <name>Zn(2+)</name>
        <dbReference type="ChEBI" id="CHEBI:29105"/>
    </cofactor>
</comment>
<dbReference type="SMART" id="SM01351">
    <property type="entry name" value="Aspzincin_M35"/>
    <property type="match status" value="1"/>
</dbReference>
<sequence length="417" mass="45996">MIFTVLAAGWWFASTLAAPATFNSPSLARRSDDELGSLVLAVKAQDDINDPDDLTVASTVINTGKTTLKLLNDPNGTYTTPVRNEGSKFTRATGPLSTWKTHTFEFYEVPTSGSRKRATGSTAGVHSVRVKYNPDVAASLSNPNAYTILKPGENKTVVHDLSGMYNFQTTGSYEVRVTANAEWFRVIKDDGSVGYVQAKIYDGPEAANWTASHISESGTFASMRGLASAGIPSHPFARRWEADNGLTKRVLYNNCSATQQKDILESAVAANGYIAQSSQFLANSYYLGNSRYRTWFGPYEKRRWDTVARHFTLLHGQPQRFKYDCSCAEEDTFAYVYPDQFGTVYLCGAFWKASVLGKDSRAGTIIHEATHFTRLGGTDDHAYGHEEAQKLAINFPGQAIMNADSHEYFAENDPEIL</sequence>
<feature type="signal peptide" evidence="8">
    <location>
        <begin position="1"/>
        <end position="17"/>
    </location>
</feature>
<evidence type="ECO:0000313" key="11">
    <source>
        <dbReference type="Proteomes" id="UP000650582"/>
    </source>
</evidence>
<evidence type="ECO:0000259" key="9">
    <source>
        <dbReference type="SMART" id="SM01351"/>
    </source>
</evidence>
<evidence type="ECO:0000313" key="10">
    <source>
        <dbReference type="EMBL" id="KAF8674089.1"/>
    </source>
</evidence>
<dbReference type="InterPro" id="IPR050414">
    <property type="entry name" value="Fungal_M35_metalloproteases"/>
</dbReference>
<evidence type="ECO:0000256" key="7">
    <source>
        <dbReference type="ARBA" id="ARBA00023049"/>
    </source>
</evidence>
<dbReference type="Gene3D" id="3.40.390.10">
    <property type="entry name" value="Collagenase (Catalytic Domain)"/>
    <property type="match status" value="1"/>
</dbReference>
<dbReference type="SUPFAM" id="SSF55486">
    <property type="entry name" value="Metalloproteases ('zincins'), catalytic domain"/>
    <property type="match status" value="1"/>
</dbReference>
<proteinExistence type="inferred from homology"/>
<feature type="chain" id="PRO_5034554469" evidence="8">
    <location>
        <begin position="18"/>
        <end position="417"/>
    </location>
</feature>
<dbReference type="GO" id="GO:0004222">
    <property type="term" value="F:metalloendopeptidase activity"/>
    <property type="evidence" value="ECO:0007669"/>
    <property type="project" value="InterPro"/>
</dbReference>
<dbReference type="EMBL" id="JACYCC010000131">
    <property type="protein sequence ID" value="KAF8674089.1"/>
    <property type="molecule type" value="Genomic_DNA"/>
</dbReference>
<gene>
    <name evidence="10" type="ORF">RHS04_07362</name>
</gene>
<dbReference type="InterPro" id="IPR024079">
    <property type="entry name" value="MetalloPept_cat_dom_sf"/>
</dbReference>
<evidence type="ECO:0000256" key="1">
    <source>
        <dbReference type="ARBA" id="ARBA00001947"/>
    </source>
</evidence>
<dbReference type="PANTHER" id="PTHR37016:SF3">
    <property type="entry name" value="NEUTRAL PROTEASE 2-RELATED"/>
    <property type="match status" value="1"/>
</dbReference>
<keyword evidence="5" id="KW-0378">Hydrolase</keyword>
<dbReference type="Proteomes" id="UP000650582">
    <property type="component" value="Unassembled WGS sequence"/>
</dbReference>
<organism evidence="10 11">
    <name type="scientific">Rhizoctonia solani</name>
    <dbReference type="NCBI Taxonomy" id="456999"/>
    <lineage>
        <taxon>Eukaryota</taxon>
        <taxon>Fungi</taxon>
        <taxon>Dikarya</taxon>
        <taxon>Basidiomycota</taxon>
        <taxon>Agaricomycotina</taxon>
        <taxon>Agaricomycetes</taxon>
        <taxon>Cantharellales</taxon>
        <taxon>Ceratobasidiaceae</taxon>
        <taxon>Rhizoctonia</taxon>
    </lineage>
</organism>
<dbReference type="Gene3D" id="2.60.40.2970">
    <property type="match status" value="1"/>
</dbReference>
<keyword evidence="4" id="KW-0479">Metal-binding</keyword>
<dbReference type="Pfam" id="PF14521">
    <property type="entry name" value="Aspzincin_M35"/>
    <property type="match status" value="1"/>
</dbReference>
<dbReference type="GO" id="GO:0046872">
    <property type="term" value="F:metal ion binding"/>
    <property type="evidence" value="ECO:0007669"/>
    <property type="project" value="UniProtKB-KW"/>
</dbReference>
<dbReference type="GO" id="GO:0006508">
    <property type="term" value="P:proteolysis"/>
    <property type="evidence" value="ECO:0007669"/>
    <property type="project" value="UniProtKB-KW"/>
</dbReference>
<evidence type="ECO:0000256" key="4">
    <source>
        <dbReference type="ARBA" id="ARBA00022723"/>
    </source>
</evidence>
<dbReference type="AlphaFoldDB" id="A0A8H7H5T8"/>
<dbReference type="PANTHER" id="PTHR37016">
    <property type="match status" value="1"/>
</dbReference>
<keyword evidence="6" id="KW-0862">Zinc</keyword>
<comment type="similarity">
    <text evidence="2">Belongs to the peptidase M35 family.</text>
</comment>
<protein>
    <submittedName>
        <fullName evidence="10">Peptidyl-Lys metalloendopeptidase</fullName>
    </submittedName>
</protein>
<keyword evidence="7" id="KW-0482">Metalloprotease</keyword>
<evidence type="ECO:0000256" key="8">
    <source>
        <dbReference type="SAM" id="SignalP"/>
    </source>
</evidence>